<organism evidence="1 2">
    <name type="scientific">Fusarium oxysporum f. sp. rapae</name>
    <dbReference type="NCBI Taxonomy" id="485398"/>
    <lineage>
        <taxon>Eukaryota</taxon>
        <taxon>Fungi</taxon>
        <taxon>Dikarya</taxon>
        <taxon>Ascomycota</taxon>
        <taxon>Pezizomycotina</taxon>
        <taxon>Sordariomycetes</taxon>
        <taxon>Hypocreomycetidae</taxon>
        <taxon>Hypocreales</taxon>
        <taxon>Nectriaceae</taxon>
        <taxon>Fusarium</taxon>
        <taxon>Fusarium oxysporum species complex</taxon>
    </lineage>
</organism>
<evidence type="ECO:0000313" key="1">
    <source>
        <dbReference type="EMBL" id="KAG7406227.1"/>
    </source>
</evidence>
<dbReference type="EMBL" id="JAELUQ010000011">
    <property type="protein sequence ID" value="KAG7406227.1"/>
    <property type="molecule type" value="Genomic_DNA"/>
</dbReference>
<comment type="caution">
    <text evidence="1">The sequence shown here is derived from an EMBL/GenBank/DDBJ whole genome shotgun (WGS) entry which is preliminary data.</text>
</comment>
<evidence type="ECO:0000313" key="2">
    <source>
        <dbReference type="Proteomes" id="UP000694050"/>
    </source>
</evidence>
<gene>
    <name evidence="1" type="ORF">Forpe1208_v014435</name>
</gene>
<proteinExistence type="predicted"/>
<name>A0A8J5NT04_FUSOX</name>
<accession>A0A8J5NT04</accession>
<dbReference type="AlphaFoldDB" id="A0A8J5NT04"/>
<evidence type="ECO:0008006" key="3">
    <source>
        <dbReference type="Google" id="ProtNLM"/>
    </source>
</evidence>
<protein>
    <recommendedName>
        <fullName evidence="3">RNase H type-1 domain-containing protein</fullName>
    </recommendedName>
</protein>
<reference evidence="1" key="1">
    <citation type="submission" date="2021-04" db="EMBL/GenBank/DDBJ databases">
        <title>First draft genome resource for Brassicaceae pathogens Fusarium oxysporum f. sp. raphani and Fusarium oxysporum f. sp. rapae.</title>
        <authorList>
            <person name="Asai S."/>
        </authorList>
    </citation>
    <scope>NUCLEOTIDE SEQUENCE</scope>
    <source>
        <strain evidence="1">Tf1208</strain>
    </source>
</reference>
<sequence length="496" mass="54784">MGAQAITGAFKTVSMAVAEAEAGILPIGERHAQAGTRLYVNMQTLPKTHPLATLRVRETRRYLSPLTKLALAHDGAVERMETIEPYALPPWHRHMVVEYDSDKEAAAYVDTGDDVTETSNMRQVLIATSASARNGLVGMGGIVRNTASGGANDNIVAKYSATLGPRDEQNAYMAELEAIAMVLRCMPDGLQHRDIIVATRNRSALQAIANPRQQSGQGAIREIYRHARRLEKGSNTIKMRWVSSTNESFTLGVKAKTEARKATESGCQATKPPHQARSTRLRVLLAQRRRLMVLPESSDREKVILINNNGLYEVPLLSARSSYEDVTSSHLHKLVVTGTYRYRVQSGKIIWDPQDQLLIVKNGKAADDTTTIVTFEFDERTCGKACELLFELWDRDVSTGIKTLDVFTYSDPPTGPRAFSAADAAKWASTKSRDNHVGRIRVPKPSNATWEQSYQGWPKIPCPAGQLVGVEYVGVGDRVQVRWDIGVTGPRFRVMG</sequence>
<dbReference type="Proteomes" id="UP000694050">
    <property type="component" value="Unassembled WGS sequence"/>
</dbReference>